<organism evidence="2 3">
    <name type="scientific">Porphyra umbilicalis</name>
    <name type="common">Purple laver</name>
    <name type="synonym">Red alga</name>
    <dbReference type="NCBI Taxonomy" id="2786"/>
    <lineage>
        <taxon>Eukaryota</taxon>
        <taxon>Rhodophyta</taxon>
        <taxon>Bangiophyceae</taxon>
        <taxon>Bangiales</taxon>
        <taxon>Bangiaceae</taxon>
        <taxon>Porphyra</taxon>
    </lineage>
</organism>
<dbReference type="Gene3D" id="3.40.50.300">
    <property type="entry name" value="P-loop containing nucleotide triphosphate hydrolases"/>
    <property type="match status" value="1"/>
</dbReference>
<feature type="region of interest" description="Disordered" evidence="1">
    <location>
        <begin position="1"/>
        <end position="101"/>
    </location>
</feature>
<sequence length="418" mass="42720">MMADPSRRPPSVPTATALGAFPSPFPPTSPPAISLLGDDGFHFPVLSSSSSPSLHQSLARRGPGNDVHRCPRRSALPPPDHPLDGPSSSPPSAVPPPPPPFLRCSAPIPPAAPKAVGVWDHLTRGDLDRALAAGTLRIALVGMSNCGKSHRSSQLLATGRAAGGGPAERGLVVPVGGKANGDATPGVPPLPAAPFTRVCVDDLIEVELERELSAAGLTGIEGLATWMGMPTDDHFWAAQETYLALEEGITSSAIASLGAGGGGGVGGGLGGGGGAAAPPANVVLDTTGSVVYLSTATRTALTTACFVVHLVASDDMLAEMTEGYFATPKPVVWGPREGGVWDGVRLGEEDGVGALRRCYPALLAQRRERYSALAHVGVPAEVARDPGVGVDGFWAAIREQLPEGQPVREGVAFSRYGA</sequence>
<evidence type="ECO:0000256" key="1">
    <source>
        <dbReference type="SAM" id="MobiDB-lite"/>
    </source>
</evidence>
<reference evidence="2 3" key="1">
    <citation type="submission" date="2017-03" db="EMBL/GenBank/DDBJ databases">
        <title>WGS assembly of Porphyra umbilicalis.</title>
        <authorList>
            <person name="Brawley S.H."/>
            <person name="Blouin N.A."/>
            <person name="Ficko-Blean E."/>
            <person name="Wheeler G.L."/>
            <person name="Lohr M."/>
            <person name="Goodson H.V."/>
            <person name="Jenkins J.W."/>
            <person name="Blaby-Haas C.E."/>
            <person name="Helliwell K.E."/>
            <person name="Chan C."/>
            <person name="Marriage T."/>
            <person name="Bhattacharya D."/>
            <person name="Klein A.S."/>
            <person name="Badis Y."/>
            <person name="Brodie J."/>
            <person name="Cao Y."/>
            <person name="Collen J."/>
            <person name="Dittami S.M."/>
            <person name="Gachon C.M."/>
            <person name="Green B.R."/>
            <person name="Karpowicz S."/>
            <person name="Kim J.W."/>
            <person name="Kudahl U."/>
            <person name="Lin S."/>
            <person name="Michel G."/>
            <person name="Mittag M."/>
            <person name="Olson B.J."/>
            <person name="Pangilinan J."/>
            <person name="Peng Y."/>
            <person name="Qiu H."/>
            <person name="Shu S."/>
            <person name="Singer J.T."/>
            <person name="Smith A.G."/>
            <person name="Sprecher B.N."/>
            <person name="Wagner V."/>
            <person name="Wang W."/>
            <person name="Wang Z.-Y."/>
            <person name="Yan J."/>
            <person name="Yarish C."/>
            <person name="Zoeuner-Riek S."/>
            <person name="Zhuang Y."/>
            <person name="Zou Y."/>
            <person name="Lindquist E.A."/>
            <person name="Grimwood J."/>
            <person name="Barry K."/>
            <person name="Rokhsar D.S."/>
            <person name="Schmutz J."/>
            <person name="Stiller J.W."/>
            <person name="Grossman A.R."/>
            <person name="Prochnik S.E."/>
        </authorList>
    </citation>
    <scope>NUCLEOTIDE SEQUENCE [LARGE SCALE GENOMIC DNA]</scope>
    <source>
        <strain evidence="2">4086291</strain>
    </source>
</reference>
<dbReference type="OrthoDB" id="3235at2759"/>
<dbReference type="Proteomes" id="UP000218209">
    <property type="component" value="Unassembled WGS sequence"/>
</dbReference>
<feature type="compositionally biased region" description="Low complexity" evidence="1">
    <location>
        <begin position="46"/>
        <end position="57"/>
    </location>
</feature>
<evidence type="ECO:0000313" key="2">
    <source>
        <dbReference type="EMBL" id="OSX81300.1"/>
    </source>
</evidence>
<dbReference type="AlphaFoldDB" id="A0A1X6PKE8"/>
<dbReference type="EMBL" id="KV918763">
    <property type="protein sequence ID" value="OSX81300.1"/>
    <property type="molecule type" value="Genomic_DNA"/>
</dbReference>
<name>A0A1X6PKE8_PORUM</name>
<feature type="compositionally biased region" description="Pro residues" evidence="1">
    <location>
        <begin position="88"/>
        <end position="101"/>
    </location>
</feature>
<accession>A0A1X6PKE8</accession>
<dbReference type="InterPro" id="IPR027417">
    <property type="entry name" value="P-loop_NTPase"/>
</dbReference>
<gene>
    <name evidence="2" type="ORF">BU14_0022s0021</name>
</gene>
<evidence type="ECO:0000313" key="3">
    <source>
        <dbReference type="Proteomes" id="UP000218209"/>
    </source>
</evidence>
<protein>
    <submittedName>
        <fullName evidence="2">Uncharacterized protein</fullName>
    </submittedName>
</protein>
<keyword evidence="3" id="KW-1185">Reference proteome</keyword>
<proteinExistence type="predicted"/>